<sequence length="405" mass="45877">MPRRPRTNSRQQSRNTAISRIPEKLKAATQPPNLVKRSRETSTSNHSGDIEPEDRSENEESHADDDSSSAPEEDDVDADAPRVVQWVDDEELNGDSEGDESESDQTDDEEDTRPGPSNLKSLQNDLSSISLGALRQAQKALARGKARDDSDSDSEKGDEEDGYSEGEEESGPEETPTSIDHKGKEKEKEKKDIAARKNKHAPQEVTSKRPVSRKRPAIEEKKLVPRDPRFLHITGEFSADRFRSQYGFLSDMHEEEMKTLKDNLKRARKMLASSPAHLREERGFEVQRLEQALKRAESTVNRDKRERIEQSALSKVRQEEREKQKQGKGAWYMKDADKKELFVRAKFDALASSGGRTAVKRAIEKKQLKVNQKEKKRRPFAPGQGAKRPSSSQDGPRQSKRQRVG</sequence>
<dbReference type="InterPro" id="IPR009292">
    <property type="entry name" value="RRP36"/>
</dbReference>
<evidence type="ECO:0000256" key="3">
    <source>
        <dbReference type="ARBA" id="ARBA00022517"/>
    </source>
</evidence>
<dbReference type="GO" id="GO:0005730">
    <property type="term" value="C:nucleolus"/>
    <property type="evidence" value="ECO:0007669"/>
    <property type="project" value="UniProtKB-SubCell"/>
</dbReference>
<comment type="similarity">
    <text evidence="2 9">Belongs to the RRP36 family.</text>
</comment>
<feature type="compositionally biased region" description="Basic and acidic residues" evidence="10">
    <location>
        <begin position="296"/>
        <end position="309"/>
    </location>
</feature>
<evidence type="ECO:0000256" key="5">
    <source>
        <dbReference type="ARBA" id="ARBA00023054"/>
    </source>
</evidence>
<evidence type="ECO:0000256" key="4">
    <source>
        <dbReference type="ARBA" id="ARBA00022552"/>
    </source>
</evidence>
<evidence type="ECO:0000256" key="1">
    <source>
        <dbReference type="ARBA" id="ARBA00004604"/>
    </source>
</evidence>
<comment type="subunit">
    <text evidence="9">Associates with 90S and pre-40S pre-ribosomal particles.</text>
</comment>
<name>A0A4S4KSZ5_9APHY</name>
<feature type="compositionally biased region" description="Basic and acidic residues" evidence="10">
    <location>
        <begin position="145"/>
        <end position="155"/>
    </location>
</feature>
<feature type="compositionally biased region" description="Basic and acidic residues" evidence="10">
    <location>
        <begin position="363"/>
        <end position="373"/>
    </location>
</feature>
<evidence type="ECO:0000256" key="7">
    <source>
        <dbReference type="ARBA" id="ARBA00023274"/>
    </source>
</evidence>
<comment type="subcellular location">
    <subcellularLocation>
        <location evidence="1 9">Nucleus</location>
        <location evidence="1 9">Nucleolus</location>
    </subcellularLocation>
</comment>
<protein>
    <recommendedName>
        <fullName evidence="9">rRNA biogenesis protein RRP36</fullName>
    </recommendedName>
</protein>
<feature type="compositionally biased region" description="Basic and acidic residues" evidence="10">
    <location>
        <begin position="316"/>
        <end position="325"/>
    </location>
</feature>
<accession>A0A4S4KSZ5</accession>
<keyword evidence="6 9" id="KW-0539">Nucleus</keyword>
<feature type="compositionally biased region" description="Basic and acidic residues" evidence="10">
    <location>
        <begin position="179"/>
        <end position="195"/>
    </location>
</feature>
<feature type="compositionally biased region" description="Basic and acidic residues" evidence="10">
    <location>
        <begin position="53"/>
        <end position="65"/>
    </location>
</feature>
<keyword evidence="3 9" id="KW-0690">Ribosome biogenesis</keyword>
<organism evidence="11 12">
    <name type="scientific">Hermanssonia centrifuga</name>
    <dbReference type="NCBI Taxonomy" id="98765"/>
    <lineage>
        <taxon>Eukaryota</taxon>
        <taxon>Fungi</taxon>
        <taxon>Dikarya</taxon>
        <taxon>Basidiomycota</taxon>
        <taxon>Agaricomycotina</taxon>
        <taxon>Agaricomycetes</taxon>
        <taxon>Polyporales</taxon>
        <taxon>Meruliaceae</taxon>
        <taxon>Hermanssonia</taxon>
    </lineage>
</organism>
<keyword evidence="7 9" id="KW-0687">Ribonucleoprotein</keyword>
<dbReference type="PANTHER" id="PTHR21738">
    <property type="entry name" value="RIBOSOMAL RNA PROCESSING PROTEIN 36 HOMOLOG"/>
    <property type="match status" value="1"/>
</dbReference>
<evidence type="ECO:0000313" key="11">
    <source>
        <dbReference type="EMBL" id="THH01782.1"/>
    </source>
</evidence>
<keyword evidence="12" id="KW-1185">Reference proteome</keyword>
<evidence type="ECO:0000256" key="2">
    <source>
        <dbReference type="ARBA" id="ARBA00009418"/>
    </source>
</evidence>
<reference evidence="11 12" key="1">
    <citation type="submission" date="2019-02" db="EMBL/GenBank/DDBJ databases">
        <title>Genome sequencing of the rare red list fungi Phlebia centrifuga.</title>
        <authorList>
            <person name="Buettner E."/>
            <person name="Kellner H."/>
        </authorList>
    </citation>
    <scope>NUCLEOTIDE SEQUENCE [LARGE SCALE GENOMIC DNA]</scope>
    <source>
        <strain evidence="11 12">DSM 108282</strain>
    </source>
</reference>
<gene>
    <name evidence="11" type="ORF">EW026_g944</name>
</gene>
<feature type="compositionally biased region" description="Acidic residues" evidence="10">
    <location>
        <begin position="156"/>
        <end position="172"/>
    </location>
</feature>
<dbReference type="GO" id="GO:0030686">
    <property type="term" value="C:90S preribosome"/>
    <property type="evidence" value="ECO:0007669"/>
    <property type="project" value="TreeGrafter"/>
</dbReference>
<feature type="compositionally biased region" description="Polar residues" evidence="10">
    <location>
        <begin position="8"/>
        <end position="18"/>
    </location>
</feature>
<comment type="caution">
    <text evidence="11">The sequence shown here is derived from an EMBL/GenBank/DDBJ whole genome shotgun (WGS) entry which is preliminary data.</text>
</comment>
<feature type="compositionally biased region" description="Polar residues" evidence="10">
    <location>
        <begin position="118"/>
        <end position="130"/>
    </location>
</feature>
<dbReference type="AlphaFoldDB" id="A0A4S4KSZ5"/>
<dbReference type="GO" id="GO:0000462">
    <property type="term" value="P:maturation of SSU-rRNA from tricistronic rRNA transcript (SSU-rRNA, 5.8S rRNA, LSU-rRNA)"/>
    <property type="evidence" value="ECO:0007669"/>
    <property type="project" value="TreeGrafter"/>
</dbReference>
<evidence type="ECO:0000256" key="9">
    <source>
        <dbReference type="RuleBase" id="RU368027"/>
    </source>
</evidence>
<feature type="region of interest" description="Disordered" evidence="10">
    <location>
        <begin position="1"/>
        <end position="223"/>
    </location>
</feature>
<keyword evidence="4 9" id="KW-0698">rRNA processing</keyword>
<feature type="region of interest" description="Disordered" evidence="10">
    <location>
        <begin position="363"/>
        <end position="405"/>
    </location>
</feature>
<evidence type="ECO:0000313" key="12">
    <source>
        <dbReference type="Proteomes" id="UP000309038"/>
    </source>
</evidence>
<keyword evidence="5" id="KW-0175">Coiled coil</keyword>
<dbReference type="Proteomes" id="UP000309038">
    <property type="component" value="Unassembled WGS sequence"/>
</dbReference>
<dbReference type="PANTHER" id="PTHR21738:SF0">
    <property type="entry name" value="RIBOSOMAL RNA PROCESSING PROTEIN 36 HOMOLOG"/>
    <property type="match status" value="1"/>
</dbReference>
<evidence type="ECO:0000256" key="8">
    <source>
        <dbReference type="ARBA" id="ARBA00025053"/>
    </source>
</evidence>
<evidence type="ECO:0000256" key="10">
    <source>
        <dbReference type="SAM" id="MobiDB-lite"/>
    </source>
</evidence>
<dbReference type="Pfam" id="PF06102">
    <property type="entry name" value="RRP36"/>
    <property type="match status" value="1"/>
</dbReference>
<feature type="region of interest" description="Disordered" evidence="10">
    <location>
        <begin position="296"/>
        <end position="331"/>
    </location>
</feature>
<dbReference type="EMBL" id="SGPJ01000016">
    <property type="protein sequence ID" value="THH01782.1"/>
    <property type="molecule type" value="Genomic_DNA"/>
</dbReference>
<comment type="function">
    <text evidence="8 9">Component of the 90S pre-ribosome involved in the maturation of rRNAs. Required for early cleavages of the pre-RNAs in the 40S ribosomal subunit maturation pathway.</text>
</comment>
<feature type="compositionally biased region" description="Acidic residues" evidence="10">
    <location>
        <begin position="66"/>
        <end position="78"/>
    </location>
</feature>
<feature type="compositionally biased region" description="Acidic residues" evidence="10">
    <location>
        <begin position="87"/>
        <end position="111"/>
    </location>
</feature>
<evidence type="ECO:0000256" key="6">
    <source>
        <dbReference type="ARBA" id="ARBA00023242"/>
    </source>
</evidence>
<proteinExistence type="inferred from homology"/>